<dbReference type="AlphaFoldDB" id="A0A2M7DA81"/>
<name>A0A2M7DA81_9BACT</name>
<keyword evidence="1" id="KW-0812">Transmembrane</keyword>
<feature type="transmembrane region" description="Helical" evidence="1">
    <location>
        <begin position="225"/>
        <end position="248"/>
    </location>
</feature>
<protein>
    <submittedName>
        <fullName evidence="2">Uncharacterized protein</fullName>
    </submittedName>
</protein>
<sequence length="266" mass="30654">MYKDTKIERYELLENIGNKIDTKNVFDIIDNYKEELKKYIFTDIKLIDNKESIEKAFQSRLCIFVSAFLIRSLMLREGLVIALNNNNFPTYYATLKSFLEIPAALGYVTEFIYKNEDYQKIISCINTLIMGNREAGSLYVGKTKSINVLTMFKKLDSVVKDIACEGKTQKECEEIKKRESVLTTIYADVCNFGHPNFFAHLPIGILSKNGIWSAKKNSDGYKRELWSFYMPGFITGIEIIVMLCGLISRNSKVNSFNLLTSKKYFE</sequence>
<reference evidence="3" key="1">
    <citation type="submission" date="2017-09" db="EMBL/GenBank/DDBJ databases">
        <title>Depth-based differentiation of microbial function through sediment-hosted aquifers and enrichment of novel symbionts in the deep terrestrial subsurface.</title>
        <authorList>
            <person name="Probst A.J."/>
            <person name="Ladd B."/>
            <person name="Jarett J.K."/>
            <person name="Geller-Mcgrath D.E."/>
            <person name="Sieber C.M.K."/>
            <person name="Emerson J.B."/>
            <person name="Anantharaman K."/>
            <person name="Thomas B.C."/>
            <person name="Malmstrom R."/>
            <person name="Stieglmeier M."/>
            <person name="Klingl A."/>
            <person name="Woyke T."/>
            <person name="Ryan C.M."/>
            <person name="Banfield J.F."/>
        </authorList>
    </citation>
    <scope>NUCLEOTIDE SEQUENCE [LARGE SCALE GENOMIC DNA]</scope>
</reference>
<keyword evidence="1" id="KW-1133">Transmembrane helix</keyword>
<gene>
    <name evidence="2" type="ORF">COS25_00175</name>
</gene>
<keyword evidence="1" id="KW-0472">Membrane</keyword>
<proteinExistence type="predicted"/>
<evidence type="ECO:0000256" key="1">
    <source>
        <dbReference type="SAM" id="Phobius"/>
    </source>
</evidence>
<dbReference type="EMBL" id="PETZ01000005">
    <property type="protein sequence ID" value="PIV45369.1"/>
    <property type="molecule type" value="Genomic_DNA"/>
</dbReference>
<accession>A0A2M7DA81</accession>
<comment type="caution">
    <text evidence="2">The sequence shown here is derived from an EMBL/GenBank/DDBJ whole genome shotgun (WGS) entry which is preliminary data.</text>
</comment>
<evidence type="ECO:0000313" key="2">
    <source>
        <dbReference type="EMBL" id="PIV45369.1"/>
    </source>
</evidence>
<organism evidence="2 3">
    <name type="scientific">Candidatus Nealsonbacteria bacterium CG02_land_8_20_14_3_00_37_10</name>
    <dbReference type="NCBI Taxonomy" id="1974699"/>
    <lineage>
        <taxon>Bacteria</taxon>
        <taxon>Candidatus Nealsoniibacteriota</taxon>
    </lineage>
</organism>
<dbReference type="Proteomes" id="UP000230864">
    <property type="component" value="Unassembled WGS sequence"/>
</dbReference>
<evidence type="ECO:0000313" key="3">
    <source>
        <dbReference type="Proteomes" id="UP000230864"/>
    </source>
</evidence>